<reference evidence="1" key="1">
    <citation type="submission" date="2021-02" db="EMBL/GenBank/DDBJ databases">
        <authorList>
            <person name="Bekaert M."/>
        </authorList>
    </citation>
    <scope>NUCLEOTIDE SEQUENCE</scope>
    <source>
        <strain evidence="1">IoA-00</strain>
    </source>
</reference>
<dbReference type="OrthoDB" id="6371692at2759"/>
<organism evidence="1 2">
    <name type="scientific">Lepeophtheirus salmonis</name>
    <name type="common">Salmon louse</name>
    <name type="synonym">Caligus salmonis</name>
    <dbReference type="NCBI Taxonomy" id="72036"/>
    <lineage>
        <taxon>Eukaryota</taxon>
        <taxon>Metazoa</taxon>
        <taxon>Ecdysozoa</taxon>
        <taxon>Arthropoda</taxon>
        <taxon>Crustacea</taxon>
        <taxon>Multicrustacea</taxon>
        <taxon>Hexanauplia</taxon>
        <taxon>Copepoda</taxon>
        <taxon>Siphonostomatoida</taxon>
        <taxon>Caligidae</taxon>
        <taxon>Lepeophtheirus</taxon>
    </lineage>
</organism>
<evidence type="ECO:0000313" key="2">
    <source>
        <dbReference type="Proteomes" id="UP000675881"/>
    </source>
</evidence>
<evidence type="ECO:0000313" key="1">
    <source>
        <dbReference type="EMBL" id="CAF3007450.1"/>
    </source>
</evidence>
<gene>
    <name evidence="1" type="ORF">LSAA_13072</name>
</gene>
<dbReference type="AlphaFoldDB" id="A0A7R8D2P2"/>
<accession>A0A7R8D2P2</accession>
<dbReference type="EMBL" id="HG994586">
    <property type="protein sequence ID" value="CAF3007450.1"/>
    <property type="molecule type" value="Genomic_DNA"/>
</dbReference>
<proteinExistence type="predicted"/>
<sequence length="274" mass="30469">MRAIQTLLFVVLATTPSWGQLIQALFGNECLQKSVPPGMCAVLYDDDGCEGWVKPVPTGYTELSYDYRNDAEAVIVKKGCVFTGYDHGGSSEAERGERFVLDGRNFDKPYNRWMNLDRKSLNDKISSVVCECPDEKTSGSSNGGSSIGRPKKIDPASNIDDSKCPTIPATACAILFDEEDCKSDDFEPITLSDGEEKSFSSRKSILNFKYKNEIESFIVREGCTLEAYDDSDFSDDGIRVSAKNGDLLVNLDNHRNDRYEDLDNDIESVRCHCP</sequence>
<name>A0A7R8D2P2_LEPSM</name>
<protein>
    <submittedName>
        <fullName evidence="1">(salmon louse) hypothetical protein</fullName>
    </submittedName>
</protein>
<dbReference type="Proteomes" id="UP000675881">
    <property type="component" value="Chromosome 7"/>
</dbReference>
<dbReference type="Gene3D" id="2.60.20.10">
    <property type="entry name" value="Crystallins"/>
    <property type="match status" value="2"/>
</dbReference>
<keyword evidence="2" id="KW-1185">Reference proteome</keyword>